<evidence type="ECO:0000256" key="1">
    <source>
        <dbReference type="ARBA" id="ARBA00006969"/>
    </source>
</evidence>
<dbReference type="RefSeq" id="WP_012956599.1">
    <property type="nucleotide sequence ID" value="NC_013790.1"/>
</dbReference>
<dbReference type="HOGENOM" id="CLU_148458_0_0_2"/>
<evidence type="ECO:0000313" key="3">
    <source>
        <dbReference type="EMBL" id="ADC47651.1"/>
    </source>
</evidence>
<proteinExistence type="inferred from homology"/>
<dbReference type="GeneID" id="8771465"/>
<keyword evidence="4" id="KW-1185">Reference proteome</keyword>
<dbReference type="InterPro" id="IPR005353">
    <property type="entry name" value="UPF0146"/>
</dbReference>
<dbReference type="Pfam" id="PF03686">
    <property type="entry name" value="UPF0146"/>
    <property type="match status" value="1"/>
</dbReference>
<accession>D3DZH3</accession>
<comment type="similarity">
    <text evidence="1 2">Belongs to the UPF0146 family.</text>
</comment>
<dbReference type="PATRIC" id="fig|634498.28.peg.1802"/>
<dbReference type="AlphaFoldDB" id="D3DZH3"/>
<protein>
    <recommendedName>
        <fullName evidence="2">UPF0146 protein mru_1801</fullName>
    </recommendedName>
</protein>
<sequence>MWDDLEEYIENLSNDYSSKNNRKTKIVEIGVGKFQTISDHLRENENIELIMTDIDPANENVVKDDVFNPNMDIYKGADIIFSIRPPGEIQEAIMKIRDEIDCTLIIKPLFNEDLNIKAKGMKLKNYNRASFYIYQKE</sequence>
<dbReference type="eggNOG" id="arCOG04385">
    <property type="taxonomic scope" value="Archaea"/>
</dbReference>
<organism evidence="3 4">
    <name type="scientific">Methanobrevibacter ruminantium (strain ATCC 35063 / DSM 1093 / JCM 13430 / OCM 146 / M1)</name>
    <name type="common">Methanobacterium ruminantium</name>
    <dbReference type="NCBI Taxonomy" id="634498"/>
    <lineage>
        <taxon>Archaea</taxon>
        <taxon>Methanobacteriati</taxon>
        <taxon>Methanobacteriota</taxon>
        <taxon>Methanomada group</taxon>
        <taxon>Methanobacteria</taxon>
        <taxon>Methanobacteriales</taxon>
        <taxon>Methanobacteriaceae</taxon>
        <taxon>Methanobrevibacter</taxon>
    </lineage>
</organism>
<evidence type="ECO:0000313" key="4">
    <source>
        <dbReference type="Proteomes" id="UP000008680"/>
    </source>
</evidence>
<dbReference type="HAMAP" id="MF_00341">
    <property type="entry name" value="UPF0146"/>
    <property type="match status" value="1"/>
</dbReference>
<evidence type="ECO:0000256" key="2">
    <source>
        <dbReference type="HAMAP-Rule" id="MF_00341"/>
    </source>
</evidence>
<dbReference type="Gene3D" id="3.40.50.150">
    <property type="entry name" value="Vaccinia Virus protein VP39"/>
    <property type="match status" value="1"/>
</dbReference>
<name>D3DZH3_METRM</name>
<dbReference type="STRING" id="634498.mru_1801"/>
<dbReference type="InterPro" id="IPR029063">
    <property type="entry name" value="SAM-dependent_MTases_sf"/>
</dbReference>
<dbReference type="PIRSF" id="PIRSF016725">
    <property type="entry name" value="UCP016725"/>
    <property type="match status" value="1"/>
</dbReference>
<reference evidence="3 4" key="1">
    <citation type="journal article" date="2010" name="PLoS ONE">
        <title>The genome sequence of the rumen methanogen Methanobrevibacter ruminantium reveals new possibilities for controlling ruminant methane emissions.</title>
        <authorList>
            <person name="Leahy S.C."/>
            <person name="Kelly W.J."/>
            <person name="Altermann E."/>
            <person name="Ronimus R.S."/>
            <person name="Yeoman C.J."/>
            <person name="Pacheco D.M."/>
            <person name="Li D."/>
            <person name="Kong Z."/>
            <person name="McTavish S."/>
            <person name="Sang C."/>
            <person name="Lambie S.C."/>
            <person name="Janssen P.H."/>
            <person name="Dey D."/>
            <person name="Attwood G.T."/>
        </authorList>
    </citation>
    <scope>NUCLEOTIDE SEQUENCE [LARGE SCALE GENOMIC DNA]</scope>
    <source>
        <strain evidence="4">ATCC 35063 / DSM 1093 / JCM 13430 / OCM 146 / M1</strain>
    </source>
</reference>
<dbReference type="EMBL" id="CP001719">
    <property type="protein sequence ID" value="ADC47651.1"/>
    <property type="molecule type" value="Genomic_DNA"/>
</dbReference>
<dbReference type="Proteomes" id="UP000008680">
    <property type="component" value="Chromosome"/>
</dbReference>
<gene>
    <name evidence="3" type="ordered locus">mru_1801</name>
</gene>
<dbReference type="OrthoDB" id="59816at2157"/>
<dbReference type="KEGG" id="mru:mru_1801"/>